<dbReference type="Proteomes" id="UP000230002">
    <property type="component" value="Unassembled WGS sequence"/>
</dbReference>
<reference evidence="1 2" key="1">
    <citation type="journal article" date="2015" name="Sci. Rep.">
        <title>Chromosome-level genome map provides insights into diverse defense mechanisms in the medicinal fungus Ganoderma sinense.</title>
        <authorList>
            <person name="Zhu Y."/>
            <person name="Xu J."/>
            <person name="Sun C."/>
            <person name="Zhou S."/>
            <person name="Xu H."/>
            <person name="Nelson D.R."/>
            <person name="Qian J."/>
            <person name="Song J."/>
            <person name="Luo H."/>
            <person name="Xiang L."/>
            <person name="Li Y."/>
            <person name="Xu Z."/>
            <person name="Ji A."/>
            <person name="Wang L."/>
            <person name="Lu S."/>
            <person name="Hayward A."/>
            <person name="Sun W."/>
            <person name="Li X."/>
            <person name="Schwartz D.C."/>
            <person name="Wang Y."/>
            <person name="Chen S."/>
        </authorList>
    </citation>
    <scope>NUCLEOTIDE SEQUENCE [LARGE SCALE GENOMIC DNA]</scope>
    <source>
        <strain evidence="1 2">ZZ0214-1</strain>
    </source>
</reference>
<dbReference type="EMBL" id="AYKW01000023">
    <property type="protein sequence ID" value="PIL28782.1"/>
    <property type="molecule type" value="Genomic_DNA"/>
</dbReference>
<evidence type="ECO:0008006" key="3">
    <source>
        <dbReference type="Google" id="ProtNLM"/>
    </source>
</evidence>
<proteinExistence type="predicted"/>
<comment type="caution">
    <text evidence="1">The sequence shown here is derived from an EMBL/GenBank/DDBJ whole genome shotgun (WGS) entry which is preliminary data.</text>
</comment>
<gene>
    <name evidence="1" type="ORF">GSI_08826</name>
</gene>
<evidence type="ECO:0000313" key="2">
    <source>
        <dbReference type="Proteomes" id="UP000230002"/>
    </source>
</evidence>
<organism evidence="1 2">
    <name type="scientific">Ganoderma sinense ZZ0214-1</name>
    <dbReference type="NCBI Taxonomy" id="1077348"/>
    <lineage>
        <taxon>Eukaryota</taxon>
        <taxon>Fungi</taxon>
        <taxon>Dikarya</taxon>
        <taxon>Basidiomycota</taxon>
        <taxon>Agaricomycotina</taxon>
        <taxon>Agaricomycetes</taxon>
        <taxon>Polyporales</taxon>
        <taxon>Polyporaceae</taxon>
        <taxon>Ganoderma</taxon>
    </lineage>
</organism>
<evidence type="ECO:0000313" key="1">
    <source>
        <dbReference type="EMBL" id="PIL28782.1"/>
    </source>
</evidence>
<accession>A0A2G8S4T7</accession>
<dbReference type="OrthoDB" id="2836053at2759"/>
<protein>
    <recommendedName>
        <fullName evidence="3">F-box domain-containing protein</fullName>
    </recommendedName>
</protein>
<name>A0A2G8S4T7_9APHY</name>
<keyword evidence="2" id="KW-1185">Reference proteome</keyword>
<sequence>MQVSASTHLPASSIETVDRELPHSPCIPPELVSLILIKLWEAPLSSHERSSSLRNISLVNRTWHTLIAPIASSDVHVFSYDNAHALSENIYVHCHYRDSFIGDARWLAREMCHCLTFHANGNPLGADLSKATPAFWESFGFNQAIATFMYAVAWYDRLPNLRHVSIRYTDWVYNDIVLHAEYGCFPRHVTHLSVHHSFSAPACAPSFDTPIIQKWVRGRGRHPPTNFGCIRHLLLSGMPMAFMATLVLMCPKMETLEIAHPSQLAVLTLLPATLRTLVLCHPGVSVCRETMASWALDTALDAGLFPKESDSQRRIVLRSGTPDPAAFTELRRTCQSFNAELVYERDDSGTRVRSRVC</sequence>
<dbReference type="AlphaFoldDB" id="A0A2G8S4T7"/>